<evidence type="ECO:0000313" key="1">
    <source>
        <dbReference type="EMBL" id="MFL0206423.1"/>
    </source>
</evidence>
<accession>A0ABW8SZ88</accession>
<dbReference type="EMBL" id="JBEWZG010000002">
    <property type="protein sequence ID" value="MFL0206423.1"/>
    <property type="molecule type" value="Genomic_DNA"/>
</dbReference>
<evidence type="ECO:0000313" key="2">
    <source>
        <dbReference type="Proteomes" id="UP001623559"/>
    </source>
</evidence>
<reference evidence="1 2" key="1">
    <citation type="submission" date="2024-07" db="EMBL/GenBank/DDBJ databases">
        <authorList>
            <person name="Pitt A."/>
            <person name="Hahn M.W."/>
        </authorList>
    </citation>
    <scope>NUCLEOTIDE SEQUENCE [LARGE SCALE GENOMIC DNA]</scope>
    <source>
        <strain evidence="1 2">2-AUSEE-184A6</strain>
    </source>
</reference>
<comment type="caution">
    <text evidence="1">The sequence shown here is derived from an EMBL/GenBank/DDBJ whole genome shotgun (WGS) entry which is preliminary data.</text>
</comment>
<dbReference type="Proteomes" id="UP001623559">
    <property type="component" value="Unassembled WGS sequence"/>
</dbReference>
<dbReference type="RefSeq" id="WP_406778000.1">
    <property type="nucleotide sequence ID" value="NZ_JBEWZG010000002.1"/>
</dbReference>
<name>A0ABW8SZ88_9BACT</name>
<protein>
    <submittedName>
        <fullName evidence="1">Uncharacterized protein</fullName>
    </submittedName>
</protein>
<organism evidence="1 2">
    <name type="scientific">Aquirufa novilacunae</name>
    <dbReference type="NCBI Taxonomy" id="3139305"/>
    <lineage>
        <taxon>Bacteria</taxon>
        <taxon>Pseudomonadati</taxon>
        <taxon>Bacteroidota</taxon>
        <taxon>Cytophagia</taxon>
        <taxon>Cytophagales</taxon>
        <taxon>Flectobacillaceae</taxon>
        <taxon>Aquirufa</taxon>
    </lineage>
</organism>
<sequence length="53" mass="5897">MKTTKIRLDVDQIGGNGSLTPSDEKMISHYIRDQKQNQTPAKKVATLAKTKNP</sequence>
<gene>
    <name evidence="1" type="ORF">V7S74_06675</name>
</gene>
<proteinExistence type="predicted"/>